<sequence length="55" mass="6219">FEAFVDNPSSVGASQRETYLCAIYRQDSKLVKKKGVEMKDTNKKLRAQIHETGDS</sequence>
<name>A0AAD7ZEU7_DIPPU</name>
<feature type="non-terminal residue" evidence="1">
    <location>
        <position position="1"/>
    </location>
</feature>
<evidence type="ECO:0000313" key="1">
    <source>
        <dbReference type="EMBL" id="KAJ9578882.1"/>
    </source>
</evidence>
<organism evidence="1 2">
    <name type="scientific">Diploptera punctata</name>
    <name type="common">Pacific beetle cockroach</name>
    <dbReference type="NCBI Taxonomy" id="6984"/>
    <lineage>
        <taxon>Eukaryota</taxon>
        <taxon>Metazoa</taxon>
        <taxon>Ecdysozoa</taxon>
        <taxon>Arthropoda</taxon>
        <taxon>Hexapoda</taxon>
        <taxon>Insecta</taxon>
        <taxon>Pterygota</taxon>
        <taxon>Neoptera</taxon>
        <taxon>Polyneoptera</taxon>
        <taxon>Dictyoptera</taxon>
        <taxon>Blattodea</taxon>
        <taxon>Blaberoidea</taxon>
        <taxon>Blaberidae</taxon>
        <taxon>Diplopterinae</taxon>
        <taxon>Diploptera</taxon>
    </lineage>
</organism>
<accession>A0AAD7ZEU7</accession>
<protein>
    <submittedName>
        <fullName evidence="1">Uncharacterized protein</fullName>
    </submittedName>
</protein>
<gene>
    <name evidence="1" type="ORF">L9F63_004896</name>
</gene>
<dbReference type="AlphaFoldDB" id="A0AAD7ZEU7"/>
<reference evidence="1" key="1">
    <citation type="journal article" date="2023" name="IScience">
        <title>Live-bearing cockroach genome reveals convergent evolutionary mechanisms linked to viviparity in insects and beyond.</title>
        <authorList>
            <person name="Fouks B."/>
            <person name="Harrison M.C."/>
            <person name="Mikhailova A.A."/>
            <person name="Marchal E."/>
            <person name="English S."/>
            <person name="Carruthers M."/>
            <person name="Jennings E.C."/>
            <person name="Chiamaka E.L."/>
            <person name="Frigard R.A."/>
            <person name="Pippel M."/>
            <person name="Attardo G.M."/>
            <person name="Benoit J.B."/>
            <person name="Bornberg-Bauer E."/>
            <person name="Tobe S.S."/>
        </authorList>
    </citation>
    <scope>NUCLEOTIDE SEQUENCE</scope>
    <source>
        <strain evidence="1">Stay&amp;Tobe</strain>
    </source>
</reference>
<proteinExistence type="predicted"/>
<dbReference type="EMBL" id="JASPKZ010008856">
    <property type="protein sequence ID" value="KAJ9578882.1"/>
    <property type="molecule type" value="Genomic_DNA"/>
</dbReference>
<evidence type="ECO:0000313" key="2">
    <source>
        <dbReference type="Proteomes" id="UP001233999"/>
    </source>
</evidence>
<feature type="non-terminal residue" evidence="1">
    <location>
        <position position="55"/>
    </location>
</feature>
<keyword evidence="2" id="KW-1185">Reference proteome</keyword>
<dbReference type="Proteomes" id="UP001233999">
    <property type="component" value="Unassembled WGS sequence"/>
</dbReference>
<comment type="caution">
    <text evidence="1">The sequence shown here is derived from an EMBL/GenBank/DDBJ whole genome shotgun (WGS) entry which is preliminary data.</text>
</comment>
<reference evidence="1" key="2">
    <citation type="submission" date="2023-05" db="EMBL/GenBank/DDBJ databases">
        <authorList>
            <person name="Fouks B."/>
        </authorList>
    </citation>
    <scope>NUCLEOTIDE SEQUENCE</scope>
    <source>
        <strain evidence="1">Stay&amp;Tobe</strain>
        <tissue evidence="1">Testes</tissue>
    </source>
</reference>